<name>A0A8H5FT37_9AGAR</name>
<reference evidence="1 2" key="1">
    <citation type="journal article" date="2020" name="ISME J.">
        <title>Uncovering the hidden diversity of litter-decomposition mechanisms in mushroom-forming fungi.</title>
        <authorList>
            <person name="Floudas D."/>
            <person name="Bentzer J."/>
            <person name="Ahren D."/>
            <person name="Johansson T."/>
            <person name="Persson P."/>
            <person name="Tunlid A."/>
        </authorList>
    </citation>
    <scope>NUCLEOTIDE SEQUENCE [LARGE SCALE GENOMIC DNA]</scope>
    <source>
        <strain evidence="1 2">CBS 406.79</strain>
    </source>
</reference>
<evidence type="ECO:0000313" key="2">
    <source>
        <dbReference type="Proteomes" id="UP000518752"/>
    </source>
</evidence>
<dbReference type="Proteomes" id="UP000518752">
    <property type="component" value="Unassembled WGS sequence"/>
</dbReference>
<comment type="caution">
    <text evidence="1">The sequence shown here is derived from an EMBL/GenBank/DDBJ whole genome shotgun (WGS) entry which is preliminary data.</text>
</comment>
<keyword evidence="2" id="KW-1185">Reference proteome</keyword>
<organism evidence="1 2">
    <name type="scientific">Collybiopsis confluens</name>
    <dbReference type="NCBI Taxonomy" id="2823264"/>
    <lineage>
        <taxon>Eukaryota</taxon>
        <taxon>Fungi</taxon>
        <taxon>Dikarya</taxon>
        <taxon>Basidiomycota</taxon>
        <taxon>Agaricomycotina</taxon>
        <taxon>Agaricomycetes</taxon>
        <taxon>Agaricomycetidae</taxon>
        <taxon>Agaricales</taxon>
        <taxon>Marasmiineae</taxon>
        <taxon>Omphalotaceae</taxon>
        <taxon>Collybiopsis</taxon>
    </lineage>
</organism>
<dbReference type="AlphaFoldDB" id="A0A8H5FT37"/>
<dbReference type="EMBL" id="JAACJN010000331">
    <property type="protein sequence ID" value="KAF5347698.1"/>
    <property type="molecule type" value="Genomic_DNA"/>
</dbReference>
<protein>
    <submittedName>
        <fullName evidence="1">Uncharacterized protein</fullName>
    </submittedName>
</protein>
<proteinExistence type="predicted"/>
<evidence type="ECO:0000313" key="1">
    <source>
        <dbReference type="EMBL" id="KAF5347698.1"/>
    </source>
</evidence>
<accession>A0A8H5FT37</accession>
<sequence length="153" mass="17289">MFVDPGTALTGIQAATGVISATHDIDSLLADSLLKQMLMPESNIQLITLISKFLDAMGQLLDDLGELVLNCGINEYILEYHGFCKLIKKYSRDLEDIKYLIETKSSSWRAFLRLDFDEVSKNLKRLKREVITEGSKLSSTSRKIRNELRHPGL</sequence>
<gene>
    <name evidence="1" type="ORF">D9757_013496</name>
</gene>